<organism evidence="1">
    <name type="scientific">Graphocephala atropunctata</name>
    <dbReference type="NCBI Taxonomy" id="36148"/>
    <lineage>
        <taxon>Eukaryota</taxon>
        <taxon>Metazoa</taxon>
        <taxon>Ecdysozoa</taxon>
        <taxon>Arthropoda</taxon>
        <taxon>Hexapoda</taxon>
        <taxon>Insecta</taxon>
        <taxon>Pterygota</taxon>
        <taxon>Neoptera</taxon>
        <taxon>Paraneoptera</taxon>
        <taxon>Hemiptera</taxon>
        <taxon>Auchenorrhyncha</taxon>
        <taxon>Membracoidea</taxon>
        <taxon>Cicadellidae</taxon>
        <taxon>Cicadellinae</taxon>
        <taxon>Cicadellini</taxon>
        <taxon>Graphocephala</taxon>
    </lineage>
</organism>
<feature type="non-terminal residue" evidence="1">
    <location>
        <position position="1"/>
    </location>
</feature>
<sequence length="451" mass="52421">KYLQLSWQKTVSRLTQKIEKFRNFVLDLTSIWTSHLTRVQKVHNELENKLETSYAECVKRETNLNIKIKNQMKAVREARDLDKLTELAEILQNTCNELTNDWENTYEVQLETVELVKVQEIYNFIEAKLSDIDRFFTKYPKREWFSDSFDFSTDSVDREEDPQIQTCNCYIAAVDNRTLGMYEILQRYYPTCEVAVKTETEEWLDHYDQDIVEKYERKLSDLYEKHQNDLTDLINIRSAELILHDQRLRGHSAGVKRVLTDLSSECEEVKTKQVNLLASFQDKFKGIDTETIIETSTEIKGVILKLEQEWSLLMELLEASASSAKNSCDRNFEKIKNSSGEFLKTAKSFKNGGNYSPEELKTLNKELKLLEKHVAGQKKTLLANYEKLTKNISRSDLDTVILKLQTKLNAVQLREKIAVTLSITKMRLTEDVNKLKTLGEPIADKITLLGN</sequence>
<dbReference type="EMBL" id="GEBQ01001660">
    <property type="protein sequence ID" value="JAT38317.1"/>
    <property type="molecule type" value="Transcribed_RNA"/>
</dbReference>
<gene>
    <name evidence="1" type="ORF">g.7616</name>
</gene>
<protein>
    <submittedName>
        <fullName evidence="1">Uncharacterized protein</fullName>
    </submittedName>
</protein>
<feature type="non-terminal residue" evidence="1">
    <location>
        <position position="451"/>
    </location>
</feature>
<evidence type="ECO:0000313" key="1">
    <source>
        <dbReference type="EMBL" id="JAT38317.1"/>
    </source>
</evidence>
<accession>A0A1B6MQU0</accession>
<name>A0A1B6MQU0_9HEMI</name>
<reference evidence="1" key="1">
    <citation type="submission" date="2015-11" db="EMBL/GenBank/DDBJ databases">
        <title>De novo transcriptome assembly of four potential Pierce s Disease insect vectors from Arizona vineyards.</title>
        <authorList>
            <person name="Tassone E.E."/>
        </authorList>
    </citation>
    <scope>NUCLEOTIDE SEQUENCE</scope>
</reference>
<dbReference type="AlphaFoldDB" id="A0A1B6MQU0"/>
<proteinExistence type="predicted"/>